<evidence type="ECO:0000313" key="3">
    <source>
        <dbReference type="Proteomes" id="UP001153292"/>
    </source>
</evidence>
<keyword evidence="1" id="KW-0732">Signal</keyword>
<evidence type="ECO:0000313" key="2">
    <source>
        <dbReference type="EMBL" id="CAH0399751.1"/>
    </source>
</evidence>
<sequence>MCKTVIIFTAILYLSYAKIAPNYIVPCPGLKSDCLKSNIQQVIPEFVNGVPSIGIEVLDPLQQNNVDLSLPGGLNINFTNGTVTGLRQCVIESAAYKINEAVMNFHCDLTVSGIYKANGKILFFSINGDGEAQIKTSNMTMKATLFFEDQTRDGKVYYVVKKTSFDYKYGGRVTFNITNLIKSSPNLSEAVLLFLNENWKAVTKEFGGPIVDEIFNSVIKNIKKFFSNIPKDELFLDTGI</sequence>
<dbReference type="Gene3D" id="3.15.10.30">
    <property type="entry name" value="Haemolymph juvenile hormone binding protein"/>
    <property type="match status" value="1"/>
</dbReference>
<dbReference type="Proteomes" id="UP001153292">
    <property type="component" value="Chromosome 15"/>
</dbReference>
<dbReference type="PANTHER" id="PTHR11008:SF41">
    <property type="entry name" value="RE70318P"/>
    <property type="match status" value="1"/>
</dbReference>
<feature type="signal peptide" evidence="1">
    <location>
        <begin position="1"/>
        <end position="17"/>
    </location>
</feature>
<name>A0ABN8AUM2_CHISP</name>
<keyword evidence="3" id="KW-1185">Reference proteome</keyword>
<gene>
    <name evidence="2" type="ORF">CHILSU_LOCUS2912</name>
</gene>
<dbReference type="PANTHER" id="PTHR11008">
    <property type="entry name" value="PROTEIN TAKEOUT-LIKE PROTEIN"/>
    <property type="match status" value="1"/>
</dbReference>
<evidence type="ECO:0008006" key="4">
    <source>
        <dbReference type="Google" id="ProtNLM"/>
    </source>
</evidence>
<protein>
    <recommendedName>
        <fullName evidence="4">DUF233 protein</fullName>
    </recommendedName>
</protein>
<dbReference type="InterPro" id="IPR010562">
    <property type="entry name" value="Haemolymph_juvenile_hormone-bd"/>
</dbReference>
<dbReference type="EMBL" id="OU963908">
    <property type="protein sequence ID" value="CAH0399751.1"/>
    <property type="molecule type" value="Genomic_DNA"/>
</dbReference>
<organism evidence="2 3">
    <name type="scientific">Chilo suppressalis</name>
    <name type="common">Asiatic rice borer moth</name>
    <dbReference type="NCBI Taxonomy" id="168631"/>
    <lineage>
        <taxon>Eukaryota</taxon>
        <taxon>Metazoa</taxon>
        <taxon>Ecdysozoa</taxon>
        <taxon>Arthropoda</taxon>
        <taxon>Hexapoda</taxon>
        <taxon>Insecta</taxon>
        <taxon>Pterygota</taxon>
        <taxon>Neoptera</taxon>
        <taxon>Endopterygota</taxon>
        <taxon>Lepidoptera</taxon>
        <taxon>Glossata</taxon>
        <taxon>Ditrysia</taxon>
        <taxon>Pyraloidea</taxon>
        <taxon>Crambidae</taxon>
        <taxon>Crambinae</taxon>
        <taxon>Chilo</taxon>
    </lineage>
</organism>
<feature type="chain" id="PRO_5045555712" description="DUF233 protein" evidence="1">
    <location>
        <begin position="18"/>
        <end position="240"/>
    </location>
</feature>
<proteinExistence type="predicted"/>
<evidence type="ECO:0000256" key="1">
    <source>
        <dbReference type="SAM" id="SignalP"/>
    </source>
</evidence>
<dbReference type="SMART" id="SM00700">
    <property type="entry name" value="JHBP"/>
    <property type="match status" value="1"/>
</dbReference>
<dbReference type="Pfam" id="PF06585">
    <property type="entry name" value="JHBP"/>
    <property type="match status" value="1"/>
</dbReference>
<reference evidence="2" key="1">
    <citation type="submission" date="2021-12" db="EMBL/GenBank/DDBJ databases">
        <authorList>
            <person name="King R."/>
        </authorList>
    </citation>
    <scope>NUCLEOTIDE SEQUENCE</scope>
</reference>
<dbReference type="InterPro" id="IPR038606">
    <property type="entry name" value="To_sf"/>
</dbReference>
<accession>A0ABN8AUM2</accession>